<evidence type="ECO:0000313" key="3">
    <source>
        <dbReference type="Proteomes" id="UP000002035"/>
    </source>
</evidence>
<accession>C5G052</accession>
<protein>
    <submittedName>
        <fullName evidence="2">Uncharacterized protein</fullName>
    </submittedName>
</protein>
<evidence type="ECO:0000313" key="2">
    <source>
        <dbReference type="EMBL" id="EEQ35505.1"/>
    </source>
</evidence>
<feature type="compositionally biased region" description="Basic and acidic residues" evidence="1">
    <location>
        <begin position="53"/>
        <end position="70"/>
    </location>
</feature>
<name>C5G052_ARTOC</name>
<feature type="compositionally biased region" description="Basic and acidic residues" evidence="1">
    <location>
        <begin position="78"/>
        <end position="91"/>
    </location>
</feature>
<feature type="compositionally biased region" description="Polar residues" evidence="1">
    <location>
        <begin position="22"/>
        <end position="46"/>
    </location>
</feature>
<sequence length="106" mass="11410">MSSYKDLIRLNVLGRRGKITPGSLSSSLPKTKQGDQVTSTSSTRAQAGSLPDNTHDRNGDNNGNTDDHNSSNKGNNNKKPDQAVPRGRDMAQDLQGIGCWADKRST</sequence>
<dbReference type="Proteomes" id="UP000002035">
    <property type="component" value="Unassembled WGS sequence"/>
</dbReference>
<feature type="region of interest" description="Disordered" evidence="1">
    <location>
        <begin position="1"/>
        <end position="106"/>
    </location>
</feature>
<dbReference type="GeneID" id="9227497"/>
<dbReference type="VEuPathDB" id="FungiDB:MCYG_08324"/>
<gene>
    <name evidence="2" type="ORF">MCYG_08324</name>
</gene>
<evidence type="ECO:0000256" key="1">
    <source>
        <dbReference type="SAM" id="MobiDB-lite"/>
    </source>
</evidence>
<keyword evidence="3" id="KW-1185">Reference proteome</keyword>
<organism evidence="2 3">
    <name type="scientific">Arthroderma otae (strain ATCC MYA-4605 / CBS 113480)</name>
    <name type="common">Microsporum canis</name>
    <dbReference type="NCBI Taxonomy" id="554155"/>
    <lineage>
        <taxon>Eukaryota</taxon>
        <taxon>Fungi</taxon>
        <taxon>Dikarya</taxon>
        <taxon>Ascomycota</taxon>
        <taxon>Pezizomycotina</taxon>
        <taxon>Eurotiomycetes</taxon>
        <taxon>Eurotiomycetidae</taxon>
        <taxon>Onygenales</taxon>
        <taxon>Arthrodermataceae</taxon>
        <taxon>Microsporum</taxon>
    </lineage>
</organism>
<dbReference type="AlphaFoldDB" id="C5G052"/>
<dbReference type="HOGENOM" id="CLU_2222633_0_0_1"/>
<dbReference type="eggNOG" id="ENOG502RQXR">
    <property type="taxonomic scope" value="Eukaryota"/>
</dbReference>
<proteinExistence type="predicted"/>
<dbReference type="EMBL" id="DS995708">
    <property type="protein sequence ID" value="EEQ35505.1"/>
    <property type="molecule type" value="Genomic_DNA"/>
</dbReference>
<dbReference type="RefSeq" id="XP_002843241.1">
    <property type="nucleotide sequence ID" value="XM_002843195.1"/>
</dbReference>
<reference evidence="3" key="1">
    <citation type="journal article" date="2012" name="MBio">
        <title>Comparative genome analysis of Trichophyton rubrum and related dermatophytes reveals candidate genes involved in infection.</title>
        <authorList>
            <person name="Martinez D.A."/>
            <person name="Oliver B.G."/>
            <person name="Graeser Y."/>
            <person name="Goldberg J.M."/>
            <person name="Li W."/>
            <person name="Martinez-Rossi N.M."/>
            <person name="Monod M."/>
            <person name="Shelest E."/>
            <person name="Barton R.C."/>
            <person name="Birch E."/>
            <person name="Brakhage A.A."/>
            <person name="Chen Z."/>
            <person name="Gurr S.J."/>
            <person name="Heiman D."/>
            <person name="Heitman J."/>
            <person name="Kosti I."/>
            <person name="Rossi A."/>
            <person name="Saif S."/>
            <person name="Samalova M."/>
            <person name="Saunders C.W."/>
            <person name="Shea T."/>
            <person name="Summerbell R.C."/>
            <person name="Xu J."/>
            <person name="Young S."/>
            <person name="Zeng Q."/>
            <person name="Birren B.W."/>
            <person name="Cuomo C.A."/>
            <person name="White T.C."/>
        </authorList>
    </citation>
    <scope>NUCLEOTIDE SEQUENCE [LARGE SCALE GENOMIC DNA]</scope>
    <source>
        <strain evidence="3">ATCC MYA-4605 / CBS 113480</strain>
    </source>
</reference>